<dbReference type="OrthoDB" id="3852486at2759"/>
<evidence type="ECO:0000313" key="4">
    <source>
        <dbReference type="Proteomes" id="UP000309340"/>
    </source>
</evidence>
<evidence type="ECO:0000256" key="1">
    <source>
        <dbReference type="SAM" id="MobiDB-lite"/>
    </source>
</evidence>
<gene>
    <name evidence="3" type="ORF">B0A55_03421</name>
</gene>
<dbReference type="PROSITE" id="PS00028">
    <property type="entry name" value="ZINC_FINGER_C2H2_1"/>
    <property type="match status" value="1"/>
</dbReference>
<keyword evidence="4" id="KW-1185">Reference proteome</keyword>
<evidence type="ECO:0000313" key="3">
    <source>
        <dbReference type="EMBL" id="TKA77330.1"/>
    </source>
</evidence>
<feature type="region of interest" description="Disordered" evidence="1">
    <location>
        <begin position="1"/>
        <end position="85"/>
    </location>
</feature>
<feature type="region of interest" description="Disordered" evidence="1">
    <location>
        <begin position="110"/>
        <end position="185"/>
    </location>
</feature>
<organism evidence="3 4">
    <name type="scientific">Friedmanniomyces simplex</name>
    <dbReference type="NCBI Taxonomy" id="329884"/>
    <lineage>
        <taxon>Eukaryota</taxon>
        <taxon>Fungi</taxon>
        <taxon>Dikarya</taxon>
        <taxon>Ascomycota</taxon>
        <taxon>Pezizomycotina</taxon>
        <taxon>Dothideomycetes</taxon>
        <taxon>Dothideomycetidae</taxon>
        <taxon>Mycosphaerellales</taxon>
        <taxon>Teratosphaeriaceae</taxon>
        <taxon>Friedmanniomyces</taxon>
    </lineage>
</organism>
<feature type="compositionally biased region" description="Polar residues" evidence="1">
    <location>
        <begin position="134"/>
        <end position="149"/>
    </location>
</feature>
<sequence length="754" mass="82403">MMDKGKRKKIDQDSSEDENPTWIDSFWESLVSQSSQTTRGNPVPVGSPTTPIATVNPAAAPSPIGRARQLGRDGGPFPALSDPNNVVAETGVHRYVPARPDDQEVARLQQHLRRPKQDRQGTRVSRRPIPPRTPQQSHAIASMADSQQEQQKRKWEQDGEAAGRGSRKRLPDLDHFGQGIGRPHEGAGVPMSSTFFAGGRSAQASVYTQPAALIEPRTPDQRHHLRAFIGEHCGTAFDPTAQNIPNTGRYSPRQQGGAPYFILPPSNDYSDTTRSPHDADATGPVFGEMAPLNAAQMRQVQHAALPTEYSYAGHGMPAPTRRRRQQPGQGKPVAGGHAQPVLNIPQEHSSATTTSLPDSMFVADGSEIQGGFQCFEDECMFEVPPFRTLEELAYHERGHVQMSDVQQEQRSTMSSALGPSAIQPTPASSVPPATPASTTESGLAASFPGQAGFSSAAPSLADTNDVTLLERASLFPIRQEVVMIRGVAVRRYYCFVHDCKRAKDGTFDEKKVRKHQRCHIAEGDRPWVCGMDGCPERFLYEAYRKQHQDEEHLGVRHQCPKCEYSSKKHHNVFGKGRHFETQHPGANKPTQEAAQTNPVPGTPAPAGMSHVTAMSLPPRTSQPPATPTQAAAMLSQTPSAPPRTVAPHPQSEHQSDVSRTPAVFRRSLCKCVVVVVIAPNERGNPTVAVFLVFVPWVIQVPGTIRRLLLPVLSSINTIDSADIAYRFLIPVLSSINTIDSADIVYQLHRRGPFI</sequence>
<dbReference type="Proteomes" id="UP000309340">
    <property type="component" value="Unassembled WGS sequence"/>
</dbReference>
<dbReference type="AlphaFoldDB" id="A0A4U0XJL7"/>
<feature type="compositionally biased region" description="Low complexity" evidence="1">
    <location>
        <begin position="424"/>
        <end position="439"/>
    </location>
</feature>
<feature type="compositionally biased region" description="Polar residues" evidence="1">
    <location>
        <begin position="403"/>
        <end position="417"/>
    </location>
</feature>
<dbReference type="InterPro" id="IPR013087">
    <property type="entry name" value="Znf_C2H2_type"/>
</dbReference>
<feature type="compositionally biased region" description="Polar residues" evidence="1">
    <location>
        <begin position="30"/>
        <end position="40"/>
    </location>
</feature>
<feature type="region of interest" description="Disordered" evidence="1">
    <location>
        <begin position="403"/>
        <end position="445"/>
    </location>
</feature>
<accession>A0A4U0XJL7</accession>
<dbReference type="EMBL" id="NAJQ01000140">
    <property type="protein sequence ID" value="TKA77330.1"/>
    <property type="molecule type" value="Genomic_DNA"/>
</dbReference>
<feature type="domain" description="C2H2-type" evidence="2">
    <location>
        <begin position="529"/>
        <end position="552"/>
    </location>
</feature>
<reference evidence="3 4" key="1">
    <citation type="submission" date="2017-03" db="EMBL/GenBank/DDBJ databases">
        <title>Genomes of endolithic fungi from Antarctica.</title>
        <authorList>
            <person name="Coleine C."/>
            <person name="Masonjones S."/>
            <person name="Stajich J.E."/>
        </authorList>
    </citation>
    <scope>NUCLEOTIDE SEQUENCE [LARGE SCALE GENOMIC DNA]</scope>
    <source>
        <strain evidence="3 4">CCFEE 5184</strain>
    </source>
</reference>
<feature type="region of interest" description="Disordered" evidence="1">
    <location>
        <begin position="576"/>
        <end position="659"/>
    </location>
</feature>
<feature type="region of interest" description="Disordered" evidence="1">
    <location>
        <begin position="310"/>
        <end position="339"/>
    </location>
</feature>
<evidence type="ECO:0000259" key="2">
    <source>
        <dbReference type="PROSITE" id="PS00028"/>
    </source>
</evidence>
<protein>
    <recommendedName>
        <fullName evidence="2">C2H2-type domain-containing protein</fullName>
    </recommendedName>
</protein>
<proteinExistence type="predicted"/>
<comment type="caution">
    <text evidence="3">The sequence shown here is derived from an EMBL/GenBank/DDBJ whole genome shotgun (WGS) entry which is preliminary data.</text>
</comment>
<feature type="compositionally biased region" description="Polar residues" evidence="1">
    <location>
        <begin position="588"/>
        <end position="599"/>
    </location>
</feature>
<name>A0A4U0XJL7_9PEZI</name>